<evidence type="ECO:0000313" key="3">
    <source>
        <dbReference type="Proteomes" id="UP000054632"/>
    </source>
</evidence>
<evidence type="ECO:0000256" key="1">
    <source>
        <dbReference type="SAM" id="MobiDB-lite"/>
    </source>
</evidence>
<organism evidence="2 3">
    <name type="scientific">Trichinella pseudospiralis</name>
    <name type="common">Parasitic roundworm</name>
    <dbReference type="NCBI Taxonomy" id="6337"/>
    <lineage>
        <taxon>Eukaryota</taxon>
        <taxon>Metazoa</taxon>
        <taxon>Ecdysozoa</taxon>
        <taxon>Nematoda</taxon>
        <taxon>Enoplea</taxon>
        <taxon>Dorylaimia</taxon>
        <taxon>Trichinellida</taxon>
        <taxon>Trichinellidae</taxon>
        <taxon>Trichinella</taxon>
    </lineage>
</organism>
<dbReference type="Proteomes" id="UP000054632">
    <property type="component" value="Unassembled WGS sequence"/>
</dbReference>
<dbReference type="AlphaFoldDB" id="A0A0V1F2G5"/>
<comment type="caution">
    <text evidence="2">The sequence shown here is derived from an EMBL/GenBank/DDBJ whole genome shotgun (WGS) entry which is preliminary data.</text>
</comment>
<reference evidence="2 3" key="1">
    <citation type="submission" date="2015-01" db="EMBL/GenBank/DDBJ databases">
        <title>Evolution of Trichinella species and genotypes.</title>
        <authorList>
            <person name="Korhonen P.K."/>
            <person name="Edoardo P."/>
            <person name="Giuseppe L.R."/>
            <person name="Gasser R.B."/>
        </authorList>
    </citation>
    <scope>NUCLEOTIDE SEQUENCE [LARGE SCALE GENOMIC DNA]</scope>
    <source>
        <strain evidence="2">ISS13</strain>
    </source>
</reference>
<accession>A0A0V1F2G5</accession>
<protein>
    <submittedName>
        <fullName evidence="2">Uncharacterized protein</fullName>
    </submittedName>
</protein>
<feature type="region of interest" description="Disordered" evidence="1">
    <location>
        <begin position="383"/>
        <end position="405"/>
    </location>
</feature>
<name>A0A0V1F2G5_TRIPS</name>
<proteinExistence type="predicted"/>
<gene>
    <name evidence="2" type="ORF">T4A_4184</name>
</gene>
<sequence>MKPRGNASAKGQPPPDKAVLMVEISEKTSLKEGILSDALVKRKLANAQGRAKVWLHRLGRQTEHLRPVRSLVLLKPGGSEWFIEGCLLRRELQYFNALIICITVFGEIANTSEFLYAVKQVMSTFESVEHVRTIIKALKNGYCYMGAKLQQSPILKEFFTKYAVQLKSMPKNDVLITLEFLLREMNSLRTEKITESKTLAADAIAKFKRMSDESLLPLIRTRDPHYEFLCQLNEIEKAISDAEPARALLKLSNLKGEIAALMAMKNWQSDFSRLVIECGKVYYFGSGYSVVDMAEGLLLKAPVLGDIYCVIDDLNESAKLNLSSEKVRSLSLKVYHDVLFSLNGAASSLNMAVNEMVKNYETEEQTSKKIQDLDVECEQNHFASVADDEEEPSSIVNGSRKENTTQGAHSTLWDSMSDNFRCLASSAVSNDKPGRYMDFKRTSTPKVRKQDHQHQSTANDLIMEMDYDELECAPNYQTSSKGRPKIMPISTGIPSGMLDITLDD</sequence>
<dbReference type="EMBL" id="JYDR01000001">
    <property type="protein sequence ID" value="KRY80082.1"/>
    <property type="molecule type" value="Genomic_DNA"/>
</dbReference>
<evidence type="ECO:0000313" key="2">
    <source>
        <dbReference type="EMBL" id="KRY80082.1"/>
    </source>
</evidence>